<comment type="caution">
    <text evidence="1">The sequence shown here is derived from an EMBL/GenBank/DDBJ whole genome shotgun (WGS) entry which is preliminary data.</text>
</comment>
<dbReference type="Proteomes" id="UP000762110">
    <property type="component" value="Unassembled WGS sequence"/>
</dbReference>
<evidence type="ECO:0008006" key="3">
    <source>
        <dbReference type="Google" id="ProtNLM"/>
    </source>
</evidence>
<gene>
    <name evidence="1" type="ORF">HQN85_13500</name>
</gene>
<reference evidence="1 2" key="1">
    <citation type="submission" date="2020-05" db="EMBL/GenBank/DDBJ databases">
        <title>Description of Pedobacter foliorum sp. nov.</title>
        <authorList>
            <person name="Qi S."/>
            <person name="Carlier A."/>
            <person name="Cnockaert M."/>
            <person name="Vandamme P."/>
        </authorList>
    </citation>
    <scope>NUCLEOTIDE SEQUENCE [LARGE SCALE GENOMIC DNA]</scope>
    <source>
        <strain evidence="1 2">LMG 31300</strain>
    </source>
</reference>
<accession>A0ABX2DHJ8</accession>
<evidence type="ECO:0000313" key="2">
    <source>
        <dbReference type="Proteomes" id="UP000762110"/>
    </source>
</evidence>
<sequence length="329" mass="38768">MASLDKKNILFLSPSFFSYEVEIQDALKRMGAHVTWCDERPSNTFLTKVLIRLNKKVVKRKIINYYSGVLNQLIKEKKEFDYIFIISPETLTLPILTSFKNSFHKAEVILYMWDSFKNKGALELLPEVDRTITFDPIDAEKYDLKFRPLFYINKYKAKEAQILYDLLLIATAHSDRYIFVRNLMCKLPDKLRFKTYFFLSSQKLYWAKKIVEKNFKNVKLEDISFTSLSHDETAEMVHHTKVVLDINHPEQVGLTMRTLETLGAQKKLITTNKDIVRYDFYDPTNFLILDRNDPNVPMDFFNTAFKPVGDDILKKYSINGWIEDIFELD</sequence>
<evidence type="ECO:0000313" key="1">
    <source>
        <dbReference type="EMBL" id="NQX32751.1"/>
    </source>
</evidence>
<proteinExistence type="predicted"/>
<keyword evidence="2" id="KW-1185">Reference proteome</keyword>
<organism evidence="1 2">
    <name type="scientific">Pedobacter boryungensis</name>
    <dbReference type="NCBI Taxonomy" id="869962"/>
    <lineage>
        <taxon>Bacteria</taxon>
        <taxon>Pseudomonadati</taxon>
        <taxon>Bacteroidota</taxon>
        <taxon>Sphingobacteriia</taxon>
        <taxon>Sphingobacteriales</taxon>
        <taxon>Sphingobacteriaceae</taxon>
        <taxon>Pedobacter</taxon>
    </lineage>
</organism>
<name>A0ABX2DHJ8_9SPHI</name>
<protein>
    <recommendedName>
        <fullName evidence="3">Lipopolysaccharide biosynthesis protein</fullName>
    </recommendedName>
</protein>
<dbReference type="RefSeq" id="WP_173273097.1">
    <property type="nucleotide sequence ID" value="NZ_JABMKV010000003.1"/>
</dbReference>
<dbReference type="EMBL" id="JABMKV010000003">
    <property type="protein sequence ID" value="NQX32751.1"/>
    <property type="molecule type" value="Genomic_DNA"/>
</dbReference>